<dbReference type="InterPro" id="IPR013356">
    <property type="entry name" value="T2SS_GspD"/>
</dbReference>
<dbReference type="Gene3D" id="3.30.1370.120">
    <property type="match status" value="3"/>
</dbReference>
<keyword evidence="4 14" id="KW-0813">Transport</keyword>
<keyword evidence="11" id="KW-0178">Competence</keyword>
<feature type="domain" description="NolW-like" evidence="17">
    <location>
        <begin position="217"/>
        <end position="293"/>
    </location>
</feature>
<evidence type="ECO:0000256" key="12">
    <source>
        <dbReference type="ARBA" id="ARBA00024678"/>
    </source>
</evidence>
<feature type="domain" description="NolW-like" evidence="17">
    <location>
        <begin position="153"/>
        <end position="213"/>
    </location>
</feature>
<comment type="caution">
    <text evidence="19">The sequence shown here is derived from an EMBL/GenBank/DDBJ whole genome shotgun (WGS) entry which is preliminary data.</text>
</comment>
<comment type="subcellular location">
    <subcellularLocation>
        <location evidence="1 14">Cell outer membrane</location>
    </subcellularLocation>
</comment>
<dbReference type="AlphaFoldDB" id="A0A643FEV7"/>
<organism evidence="19 20">
    <name type="scientific">Ideonella dechloratans</name>
    <dbReference type="NCBI Taxonomy" id="36863"/>
    <lineage>
        <taxon>Bacteria</taxon>
        <taxon>Pseudomonadati</taxon>
        <taxon>Pseudomonadota</taxon>
        <taxon>Betaproteobacteria</taxon>
        <taxon>Burkholderiales</taxon>
        <taxon>Sphaerotilaceae</taxon>
        <taxon>Ideonella</taxon>
    </lineage>
</organism>
<evidence type="ECO:0000256" key="8">
    <source>
        <dbReference type="ARBA" id="ARBA00022927"/>
    </source>
</evidence>
<name>A0A643FEV7_IDEDE</name>
<evidence type="ECO:0000256" key="6">
    <source>
        <dbReference type="ARBA" id="ARBA00022692"/>
    </source>
</evidence>
<dbReference type="NCBIfam" id="TIGR02517">
    <property type="entry name" value="type_II_gspD"/>
    <property type="match status" value="1"/>
</dbReference>
<feature type="domain" description="NolW-like" evidence="17">
    <location>
        <begin position="303"/>
        <end position="428"/>
    </location>
</feature>
<evidence type="ECO:0000256" key="10">
    <source>
        <dbReference type="ARBA" id="ARBA00023237"/>
    </source>
</evidence>
<keyword evidence="5" id="KW-1134">Transmembrane beta strand</keyword>
<feature type="compositionally biased region" description="Low complexity" evidence="15">
    <location>
        <begin position="364"/>
        <end position="374"/>
    </location>
</feature>
<dbReference type="InterPro" id="IPR038591">
    <property type="entry name" value="NolW-like_sf"/>
</dbReference>
<dbReference type="InterPro" id="IPR001775">
    <property type="entry name" value="GspD/PilQ"/>
</dbReference>
<reference evidence="19 20" key="1">
    <citation type="submission" date="2019-09" db="EMBL/GenBank/DDBJ databases">
        <title>Draft genome sequences of 48 bacterial type strains from the CCUG.</title>
        <authorList>
            <person name="Tunovic T."/>
            <person name="Pineiro-Iglesias B."/>
            <person name="Unosson C."/>
            <person name="Inganas E."/>
            <person name="Ohlen M."/>
            <person name="Cardew S."/>
            <person name="Jensie-Markopoulos S."/>
            <person name="Salva-Serra F."/>
            <person name="Jaen-Luchoro D."/>
            <person name="Karlsson R."/>
            <person name="Svensson-Stadler L."/>
            <person name="Chun J."/>
            <person name="Moore E."/>
        </authorList>
    </citation>
    <scope>NUCLEOTIDE SEQUENCE [LARGE SCALE GENOMIC DNA]</scope>
    <source>
        <strain evidence="19 20">CCUG 30977</strain>
    </source>
</reference>
<evidence type="ECO:0000256" key="5">
    <source>
        <dbReference type="ARBA" id="ARBA00022452"/>
    </source>
</evidence>
<dbReference type="Proteomes" id="UP000430120">
    <property type="component" value="Unassembled WGS sequence"/>
</dbReference>
<keyword evidence="7" id="KW-0732">Signal</keyword>
<comment type="subunit">
    <text evidence="13">Homododecamer. Tetramer of trimer.</text>
</comment>
<evidence type="ECO:0000256" key="2">
    <source>
        <dbReference type="ARBA" id="ARBA00006980"/>
    </source>
</evidence>
<accession>A0A643FEV7</accession>
<dbReference type="InterPro" id="IPR004846">
    <property type="entry name" value="T2SS/T3SS_dom"/>
</dbReference>
<dbReference type="PANTHER" id="PTHR30332:SF24">
    <property type="entry name" value="SECRETIN GSPD-RELATED"/>
    <property type="match status" value="1"/>
</dbReference>
<keyword evidence="10" id="KW-0998">Cell outer membrane</keyword>
<dbReference type="RefSeq" id="WP_151124277.1">
    <property type="nucleotide sequence ID" value="NZ_CP088081.1"/>
</dbReference>
<protein>
    <recommendedName>
        <fullName evidence="3">Type IV pilus biogenesis and competence protein PilQ</fullName>
    </recommendedName>
</protein>
<dbReference type="GO" id="GO:0015627">
    <property type="term" value="C:type II protein secretion system complex"/>
    <property type="evidence" value="ECO:0007669"/>
    <property type="project" value="InterPro"/>
</dbReference>
<comment type="function">
    <text evidence="12">Required for type IV pilus biogenesis and competence. Could function as a pore for exit of the pilus but also as a channel for entry of heme and antimicrobial agents and uptake of transforming DNA.</text>
</comment>
<evidence type="ECO:0000313" key="19">
    <source>
        <dbReference type="EMBL" id="KAB0581575.1"/>
    </source>
</evidence>
<evidence type="ECO:0000256" key="13">
    <source>
        <dbReference type="ARBA" id="ARBA00025897"/>
    </source>
</evidence>
<dbReference type="GO" id="GO:0030420">
    <property type="term" value="P:establishment of competence for transformation"/>
    <property type="evidence" value="ECO:0007669"/>
    <property type="project" value="UniProtKB-KW"/>
</dbReference>
<keyword evidence="8" id="KW-0653">Protein transport</keyword>
<dbReference type="GO" id="GO:0015628">
    <property type="term" value="P:protein secretion by the type II secretion system"/>
    <property type="evidence" value="ECO:0007669"/>
    <property type="project" value="InterPro"/>
</dbReference>
<proteinExistence type="inferred from homology"/>
<keyword evidence="6" id="KW-0812">Transmembrane</keyword>
<evidence type="ECO:0000256" key="9">
    <source>
        <dbReference type="ARBA" id="ARBA00023136"/>
    </source>
</evidence>
<sequence>MSSSNHHATRGPVAASQPRLKPLAFILSLSLAAPLPGRAAGDDPPMPATRARAPVTLNFVDADVDAVSRAIGTMLDRQIVVDPRVRGKITVTSEKPQPPLEAWRSYLAALRGLGFTVVENAGLLKVVPEAEAKLQAGTVTVGTPTAHGDQVVTQIFRLNHENPNNLVAVLRPLISANNTINANPSNGTLVITDYADNLQRLGKIIAALDQPAASEIEIVPVRYAMASDLAPLIQKLSDVAASNAPGAAAVAQSGSATTIMVEPRTNALVIRAANPTRMAAAKALIEKLDRPVPGGGPAGNIWVVYLKNADAVRLAEVLRAAMASGAAAASGSNSGAAGTGGLAGASGSSARPTATATNPGGLGTTNSSSATSALSSASTTPVSATASVSTGGQIQADPATNSLIISAPEPVYRQMRQVIDQLDTRRAQVYVETMIVKVDAAKAAQFGVQWQGILGSTSNNTIGYVGTNYGSTGNIANLTLAQFGGTSTSSSGTSSTSTAASLNQGINIGILNKINGAFTLGALANFLQTQSGANVLSTPNLVALDNEEAKIVIGSNVPFVTGSYTNTGGSSNSVNPFQTVERKDVGIVLRIKSQIGEGGTIRMTVYQENSTLRSDGSSITDKSSIETTVVVDDGQTMVLGGLLKDEYGDADNKVPLLGSIPLVGKLFSNTNRTRTKTDLMLFLRPVIIRDNNSMDKLVVDRYDAIRALQQNAQPEKDILLPVDSAPLLPARQPGQPVPASPLVTRPFEAPQAPADGASAPASAPN</sequence>
<dbReference type="InterPro" id="IPR050810">
    <property type="entry name" value="Bact_Secretion_Sys_Channel"/>
</dbReference>
<dbReference type="OrthoDB" id="9775455at2"/>
<comment type="similarity">
    <text evidence="2">Belongs to the bacterial secretin family. GSP D subfamily.</text>
</comment>
<evidence type="ECO:0000259" key="16">
    <source>
        <dbReference type="Pfam" id="PF00263"/>
    </source>
</evidence>
<dbReference type="PRINTS" id="PR00811">
    <property type="entry name" value="BCTERIALGSPD"/>
</dbReference>
<evidence type="ECO:0000313" key="20">
    <source>
        <dbReference type="Proteomes" id="UP000430120"/>
    </source>
</evidence>
<evidence type="ECO:0000256" key="14">
    <source>
        <dbReference type="RuleBase" id="RU004004"/>
    </source>
</evidence>
<feature type="domain" description="GspD-like N0" evidence="18">
    <location>
        <begin position="57"/>
        <end position="126"/>
    </location>
</feature>
<feature type="domain" description="Type II/III secretion system secretin-like" evidence="16">
    <location>
        <begin position="527"/>
        <end position="689"/>
    </location>
</feature>
<evidence type="ECO:0000256" key="3">
    <source>
        <dbReference type="ARBA" id="ARBA00014124"/>
    </source>
</evidence>
<dbReference type="InterPro" id="IPR049371">
    <property type="entry name" value="GspD-like_N0"/>
</dbReference>
<evidence type="ECO:0000256" key="4">
    <source>
        <dbReference type="ARBA" id="ARBA00022448"/>
    </source>
</evidence>
<evidence type="ECO:0000256" key="1">
    <source>
        <dbReference type="ARBA" id="ARBA00004442"/>
    </source>
</evidence>
<dbReference type="EMBL" id="VZPB01000024">
    <property type="protein sequence ID" value="KAB0581575.1"/>
    <property type="molecule type" value="Genomic_DNA"/>
</dbReference>
<gene>
    <name evidence="19" type="primary">gspD</name>
    <name evidence="19" type="ORF">F7Q92_11430</name>
</gene>
<keyword evidence="20" id="KW-1185">Reference proteome</keyword>
<dbReference type="InterPro" id="IPR004845">
    <property type="entry name" value="T2SS_GspD_CS"/>
</dbReference>
<dbReference type="Pfam" id="PF03958">
    <property type="entry name" value="Secretin_N"/>
    <property type="match status" value="3"/>
</dbReference>
<evidence type="ECO:0000256" key="11">
    <source>
        <dbReference type="ARBA" id="ARBA00023287"/>
    </source>
</evidence>
<feature type="compositionally biased region" description="Low complexity" evidence="15">
    <location>
        <begin position="749"/>
        <end position="765"/>
    </location>
</feature>
<feature type="region of interest" description="Disordered" evidence="15">
    <location>
        <begin position="723"/>
        <end position="765"/>
    </location>
</feature>
<evidence type="ECO:0000259" key="17">
    <source>
        <dbReference type="Pfam" id="PF03958"/>
    </source>
</evidence>
<dbReference type="PROSITE" id="PS00875">
    <property type="entry name" value="T2SP_D"/>
    <property type="match status" value="1"/>
</dbReference>
<dbReference type="InterPro" id="IPR005644">
    <property type="entry name" value="NolW-like"/>
</dbReference>
<dbReference type="PANTHER" id="PTHR30332">
    <property type="entry name" value="PROBABLE GENERAL SECRETION PATHWAY PROTEIN D"/>
    <property type="match status" value="1"/>
</dbReference>
<dbReference type="Pfam" id="PF00263">
    <property type="entry name" value="Secretin"/>
    <property type="match status" value="1"/>
</dbReference>
<dbReference type="PRINTS" id="PR01032">
    <property type="entry name" value="PHAGEIV"/>
</dbReference>
<feature type="region of interest" description="Disordered" evidence="15">
    <location>
        <begin position="329"/>
        <end position="374"/>
    </location>
</feature>
<evidence type="ECO:0000256" key="7">
    <source>
        <dbReference type="ARBA" id="ARBA00022729"/>
    </source>
</evidence>
<evidence type="ECO:0000256" key="15">
    <source>
        <dbReference type="SAM" id="MobiDB-lite"/>
    </source>
</evidence>
<dbReference type="Pfam" id="PF21305">
    <property type="entry name" value="type_II_gspD_N0"/>
    <property type="match status" value="1"/>
</dbReference>
<evidence type="ECO:0000259" key="18">
    <source>
        <dbReference type="Pfam" id="PF21305"/>
    </source>
</evidence>
<keyword evidence="9" id="KW-0472">Membrane</keyword>
<dbReference type="GO" id="GO:0009279">
    <property type="term" value="C:cell outer membrane"/>
    <property type="evidence" value="ECO:0007669"/>
    <property type="project" value="UniProtKB-SubCell"/>
</dbReference>